<reference evidence="1 2" key="3">
    <citation type="journal article" date="2022" name="Microbiol. Spectr.">
        <title>Folding features and dynamics of 3D genome architecture in plant fungal pathogens.</title>
        <authorList>
            <person name="Xia C."/>
        </authorList>
    </citation>
    <scope>NUCLEOTIDE SEQUENCE [LARGE SCALE GENOMIC DNA]</scope>
    <source>
        <strain evidence="1 2">93-210</strain>
    </source>
</reference>
<evidence type="ECO:0000313" key="1">
    <source>
        <dbReference type="EMBL" id="KAI7944024.1"/>
    </source>
</evidence>
<organism evidence="1 2">
    <name type="scientific">Puccinia striiformis f. sp. tritici</name>
    <dbReference type="NCBI Taxonomy" id="168172"/>
    <lineage>
        <taxon>Eukaryota</taxon>
        <taxon>Fungi</taxon>
        <taxon>Dikarya</taxon>
        <taxon>Basidiomycota</taxon>
        <taxon>Pucciniomycotina</taxon>
        <taxon>Pucciniomycetes</taxon>
        <taxon>Pucciniales</taxon>
        <taxon>Pucciniaceae</taxon>
        <taxon>Puccinia</taxon>
    </lineage>
</organism>
<proteinExistence type="predicted"/>
<name>A0ACC0E2E5_9BASI</name>
<dbReference type="EMBL" id="CM045875">
    <property type="protein sequence ID" value="KAI7944024.1"/>
    <property type="molecule type" value="Genomic_DNA"/>
</dbReference>
<reference evidence="2" key="1">
    <citation type="journal article" date="2018" name="BMC Genomics">
        <title>Genomic insights into host adaptation between the wheat stripe rust pathogen (Puccinia striiformis f. sp. tritici) and the barley stripe rust pathogen (Puccinia striiformis f. sp. hordei).</title>
        <authorList>
            <person name="Xia C."/>
            <person name="Wang M."/>
            <person name="Yin C."/>
            <person name="Cornejo O.E."/>
            <person name="Hulbert S.H."/>
            <person name="Chen X."/>
        </authorList>
    </citation>
    <scope>NUCLEOTIDE SEQUENCE [LARGE SCALE GENOMIC DNA]</scope>
    <source>
        <strain evidence="2">93-210</strain>
    </source>
</reference>
<gene>
    <name evidence="1" type="ORF">MJO28_011552</name>
</gene>
<protein>
    <submittedName>
        <fullName evidence="1">Uncharacterized protein</fullName>
    </submittedName>
</protein>
<dbReference type="Proteomes" id="UP001060170">
    <property type="component" value="Chromosome 11"/>
</dbReference>
<evidence type="ECO:0000313" key="2">
    <source>
        <dbReference type="Proteomes" id="UP001060170"/>
    </source>
</evidence>
<keyword evidence="2" id="KW-1185">Reference proteome</keyword>
<sequence length="217" mass="24293">RNAASCRDVEYCIALASRPIGKSRRCVLAVSIYPGYWTPSWCTPKSATPTSFLNSSSNPHASTLSSTYPLCTSRGRFDTMNFITPTFLLCLFGLSAFVMSHTCTGDTRWRGCSNGEDDVRNFFIPRAQDNCADADTKWCCPPNKLLVSQILFRGCLLLHVRLMDSPQSTFCHFRYTNLTPSARQKISDAPLPISPAVYPNSKRMKPSTVFYLLYLQS</sequence>
<comment type="caution">
    <text evidence="1">The sequence shown here is derived from an EMBL/GenBank/DDBJ whole genome shotgun (WGS) entry which is preliminary data.</text>
</comment>
<feature type="non-terminal residue" evidence="1">
    <location>
        <position position="1"/>
    </location>
</feature>
<accession>A0ACC0E2E5</accession>
<reference evidence="2" key="2">
    <citation type="journal article" date="2018" name="Mol. Plant Microbe Interact.">
        <title>Genome sequence resources for the wheat stripe rust pathogen (Puccinia striiformis f. sp. tritici) and the barley stripe rust pathogen (Puccinia striiformis f. sp. hordei).</title>
        <authorList>
            <person name="Xia C."/>
            <person name="Wang M."/>
            <person name="Yin C."/>
            <person name="Cornejo O.E."/>
            <person name="Hulbert S.H."/>
            <person name="Chen X."/>
        </authorList>
    </citation>
    <scope>NUCLEOTIDE SEQUENCE [LARGE SCALE GENOMIC DNA]</scope>
    <source>
        <strain evidence="2">93-210</strain>
    </source>
</reference>